<name>A0AAE3U2H0_9HYPH</name>
<dbReference type="AlphaFoldDB" id="A0AAE3U2H0"/>
<proteinExistence type="predicted"/>
<accession>A0AAE3U2H0</accession>
<dbReference type="Proteomes" id="UP001161580">
    <property type="component" value="Unassembled WGS sequence"/>
</dbReference>
<reference evidence="1" key="1">
    <citation type="submission" date="2022-03" db="EMBL/GenBank/DDBJ databases">
        <title>Fererhizobium litorale gen. nov., sp. nov., isolated from sandy sediments of the Sea of Japan seashore.</title>
        <authorList>
            <person name="Romanenko L."/>
            <person name="Kurilenko V."/>
            <person name="Otstavnykh N."/>
            <person name="Svetashev V."/>
            <person name="Tekutyeva L."/>
            <person name="Isaeva M."/>
            <person name="Mikhailov V."/>
        </authorList>
    </citation>
    <scope>NUCLEOTIDE SEQUENCE</scope>
    <source>
        <strain evidence="1">KMM 9576</strain>
    </source>
</reference>
<dbReference type="EMBL" id="JALDYZ010000002">
    <property type="protein sequence ID" value="MDI7921358.1"/>
    <property type="molecule type" value="Genomic_DNA"/>
</dbReference>
<gene>
    <name evidence="1" type="ORF">MRS75_04580</name>
</gene>
<sequence length="55" mass="5904">MTILARRFTIISLAAAVFAVAFSMVIQHAADRPQRFHVGSTAPCYHPASSCVTAL</sequence>
<comment type="caution">
    <text evidence="1">The sequence shown here is derived from an EMBL/GenBank/DDBJ whole genome shotgun (WGS) entry which is preliminary data.</text>
</comment>
<dbReference type="RefSeq" id="WP_311785531.1">
    <property type="nucleotide sequence ID" value="NZ_JALDYY010000002.1"/>
</dbReference>
<evidence type="ECO:0000313" key="2">
    <source>
        <dbReference type="Proteomes" id="UP001161580"/>
    </source>
</evidence>
<protein>
    <submittedName>
        <fullName evidence="1">Uncharacterized protein</fullName>
    </submittedName>
</protein>
<organism evidence="1 2">
    <name type="scientific">Ferirhizobium litorale</name>
    <dbReference type="NCBI Taxonomy" id="2927786"/>
    <lineage>
        <taxon>Bacteria</taxon>
        <taxon>Pseudomonadati</taxon>
        <taxon>Pseudomonadota</taxon>
        <taxon>Alphaproteobacteria</taxon>
        <taxon>Hyphomicrobiales</taxon>
        <taxon>Rhizobiaceae</taxon>
        <taxon>Ferirhizobium</taxon>
    </lineage>
</organism>
<keyword evidence="2" id="KW-1185">Reference proteome</keyword>
<evidence type="ECO:0000313" key="1">
    <source>
        <dbReference type="EMBL" id="MDI7921358.1"/>
    </source>
</evidence>